<dbReference type="InterPro" id="IPR003390">
    <property type="entry name" value="DNA_integrity_scan_DisA_N"/>
</dbReference>
<dbReference type="Proteomes" id="UP000199409">
    <property type="component" value="Unassembled WGS sequence"/>
</dbReference>
<organism evidence="8 9">
    <name type="scientific">Desulfuromusa kysingii</name>
    <dbReference type="NCBI Taxonomy" id="37625"/>
    <lineage>
        <taxon>Bacteria</taxon>
        <taxon>Pseudomonadati</taxon>
        <taxon>Thermodesulfobacteriota</taxon>
        <taxon>Desulfuromonadia</taxon>
        <taxon>Desulfuromonadales</taxon>
        <taxon>Geopsychrobacteraceae</taxon>
        <taxon>Desulfuromusa</taxon>
    </lineage>
</organism>
<evidence type="ECO:0000256" key="5">
    <source>
        <dbReference type="ARBA" id="ARBA00022840"/>
    </source>
</evidence>
<dbReference type="InterPro" id="IPR050338">
    <property type="entry name" value="DisA"/>
</dbReference>
<gene>
    <name evidence="6" type="primary">dacA</name>
    <name evidence="8" type="ORF">SAMN05660420_02157</name>
</gene>
<dbReference type="InterPro" id="IPR045585">
    <property type="entry name" value="CdaA_N"/>
</dbReference>
<feature type="transmembrane region" description="Helical" evidence="6">
    <location>
        <begin position="40"/>
        <end position="57"/>
    </location>
</feature>
<keyword evidence="3 6" id="KW-0548">Nucleotidyltransferase</keyword>
<evidence type="ECO:0000256" key="4">
    <source>
        <dbReference type="ARBA" id="ARBA00022741"/>
    </source>
</evidence>
<protein>
    <recommendedName>
        <fullName evidence="6">Diadenylate cyclase</fullName>
        <shortName evidence="6">DAC</shortName>
        <ecNumber evidence="6">2.7.7.85</ecNumber>
    </recommendedName>
    <alternativeName>
        <fullName evidence="6">Cyclic-di-AMP synthase</fullName>
        <shortName evidence="6">c-di-AMP synthase</shortName>
    </alternativeName>
</protein>
<keyword evidence="9" id="KW-1185">Reference proteome</keyword>
<keyword evidence="6" id="KW-1133">Transmembrane helix</keyword>
<evidence type="ECO:0000256" key="1">
    <source>
        <dbReference type="ARBA" id="ARBA00000877"/>
    </source>
</evidence>
<dbReference type="Gene3D" id="3.40.1700.10">
    <property type="entry name" value="DNA integrity scanning protein, DisA, N-terminal domain"/>
    <property type="match status" value="1"/>
</dbReference>
<comment type="subunit">
    <text evidence="6">Probably a homodimer.</text>
</comment>
<comment type="function">
    <text evidence="6">Catalyzes the condensation of 2 ATP molecules into cyclic di-AMP (c-di-AMP), a second messenger used to regulate differing processes in different bacteria.</text>
</comment>
<feature type="transmembrane region" description="Helical" evidence="6">
    <location>
        <begin position="63"/>
        <end position="83"/>
    </location>
</feature>
<reference evidence="8 9" key="1">
    <citation type="submission" date="2016-10" db="EMBL/GenBank/DDBJ databases">
        <authorList>
            <person name="de Groot N.N."/>
        </authorList>
    </citation>
    <scope>NUCLEOTIDE SEQUENCE [LARGE SCALE GENOMIC DNA]</scope>
    <source>
        <strain evidence="8 9">DSM 7343</strain>
    </source>
</reference>
<dbReference type="STRING" id="37625.SAMN05660420_02157"/>
<dbReference type="PROSITE" id="PS51794">
    <property type="entry name" value="DAC"/>
    <property type="match status" value="1"/>
</dbReference>
<dbReference type="GO" id="GO:0005524">
    <property type="term" value="F:ATP binding"/>
    <property type="evidence" value="ECO:0007669"/>
    <property type="project" value="UniProtKB-UniRule"/>
</dbReference>
<feature type="transmembrane region" description="Helical" evidence="6">
    <location>
        <begin position="12"/>
        <end position="33"/>
    </location>
</feature>
<accession>A0A1H4BDW4</accession>
<dbReference type="EC" id="2.7.7.85" evidence="6"/>
<dbReference type="RefSeq" id="WP_092348060.1">
    <property type="nucleotide sequence ID" value="NZ_FNQN01000006.1"/>
</dbReference>
<dbReference type="EMBL" id="FNQN01000006">
    <property type="protein sequence ID" value="SEA46331.1"/>
    <property type="molecule type" value="Genomic_DNA"/>
</dbReference>
<dbReference type="OrthoDB" id="9807385at2"/>
<evidence type="ECO:0000256" key="6">
    <source>
        <dbReference type="HAMAP-Rule" id="MF_01499"/>
    </source>
</evidence>
<dbReference type="GO" id="GO:0106408">
    <property type="term" value="F:diadenylate cyclase activity"/>
    <property type="evidence" value="ECO:0007669"/>
    <property type="project" value="UniProtKB-EC"/>
</dbReference>
<dbReference type="Gene3D" id="2.170.120.30">
    <property type="match status" value="1"/>
</dbReference>
<feature type="transmembrane region" description="Helical" evidence="6">
    <location>
        <begin position="269"/>
        <end position="290"/>
    </location>
</feature>
<dbReference type="InterPro" id="IPR034701">
    <property type="entry name" value="CdaA"/>
</dbReference>
<dbReference type="InterPro" id="IPR036888">
    <property type="entry name" value="DNA_integrity_DisA_N_sf"/>
</dbReference>
<proteinExistence type="inferred from homology"/>
<evidence type="ECO:0000313" key="8">
    <source>
        <dbReference type="EMBL" id="SEA46331.1"/>
    </source>
</evidence>
<keyword evidence="2 6" id="KW-0808">Transferase</keyword>
<comment type="catalytic activity">
    <reaction evidence="1 6">
        <text>2 ATP = 3',3'-c-di-AMP + 2 diphosphate</text>
        <dbReference type="Rhea" id="RHEA:35655"/>
        <dbReference type="ChEBI" id="CHEBI:30616"/>
        <dbReference type="ChEBI" id="CHEBI:33019"/>
        <dbReference type="ChEBI" id="CHEBI:71500"/>
        <dbReference type="EC" id="2.7.7.85"/>
    </reaction>
</comment>
<dbReference type="AlphaFoldDB" id="A0A1H4BDW4"/>
<keyword evidence="4 6" id="KW-0547">Nucleotide-binding</keyword>
<sequence length="397" mass="43931">MFLNYLALLKEIRFPDLLDIAFSSAIIWFLFSLFRARRTWKIGAGLIGYGVILLITHELEFNLTVKILQGLSAVVILTIVVIYQNEIRRVVDDMFHLVFRRRTNLLPGEKSVPEMLVRVAYELSDRRWGALIILPGQLALDNIITEGTRLDGRVSRPLLLSLFDPSSPGHDGAVVFHGDQIECFSSRLPLTEHDDQVQERGTRHAAAIGLSEKSDALILVVSEETGNISVAREGVLETITDSQMLLNEINAFGADLASRESGRKRYQSYLRGGVRLILSVLVTAIIWLVIVPGSAVVTMDFAVPIAVQDIPDGYAFVSVTPPEAVVSLTGERRELFKLKAGDLLISLDGTLTALGRQTYSLNNSQIMLPGTLTVEKMIPTSVKVLVEKVSVTDRIRP</sequence>
<keyword evidence="6" id="KW-0812">Transmembrane</keyword>
<evidence type="ECO:0000256" key="2">
    <source>
        <dbReference type="ARBA" id="ARBA00022679"/>
    </source>
</evidence>
<dbReference type="SUPFAM" id="SSF143597">
    <property type="entry name" value="YojJ-like"/>
    <property type="match status" value="1"/>
</dbReference>
<keyword evidence="6" id="KW-1003">Cell membrane</keyword>
<dbReference type="PANTHER" id="PTHR34185:SF1">
    <property type="entry name" value="DIADENYLATE CYCLASE"/>
    <property type="match status" value="1"/>
</dbReference>
<dbReference type="GO" id="GO:0004016">
    <property type="term" value="F:adenylate cyclase activity"/>
    <property type="evidence" value="ECO:0007669"/>
    <property type="project" value="UniProtKB-UniRule"/>
</dbReference>
<feature type="domain" description="DAC" evidence="7">
    <location>
        <begin position="84"/>
        <end position="242"/>
    </location>
</feature>
<evidence type="ECO:0000313" key="9">
    <source>
        <dbReference type="Proteomes" id="UP000199409"/>
    </source>
</evidence>
<keyword evidence="6" id="KW-0472">Membrane</keyword>
<dbReference type="Pfam" id="PF19293">
    <property type="entry name" value="CdaA_N"/>
    <property type="match status" value="1"/>
</dbReference>
<dbReference type="GO" id="GO:0006171">
    <property type="term" value="P:cAMP biosynthetic process"/>
    <property type="evidence" value="ECO:0007669"/>
    <property type="project" value="InterPro"/>
</dbReference>
<evidence type="ECO:0000256" key="3">
    <source>
        <dbReference type="ARBA" id="ARBA00022695"/>
    </source>
</evidence>
<comment type="similarity">
    <text evidence="6">Belongs to the adenylate cyclase family. DacA/CdaA subfamily.</text>
</comment>
<dbReference type="Pfam" id="PF02457">
    <property type="entry name" value="DAC"/>
    <property type="match status" value="1"/>
</dbReference>
<keyword evidence="5 6" id="KW-0067">ATP-binding</keyword>
<dbReference type="PANTHER" id="PTHR34185">
    <property type="entry name" value="DIADENYLATE CYCLASE"/>
    <property type="match status" value="1"/>
</dbReference>
<comment type="caution">
    <text evidence="6">Lacks conserved residue(s) required for the propagation of feature annotation.</text>
</comment>
<dbReference type="HAMAP" id="MF_01499">
    <property type="entry name" value="DacA"/>
    <property type="match status" value="1"/>
</dbReference>
<name>A0A1H4BDW4_9BACT</name>
<evidence type="ECO:0000259" key="7">
    <source>
        <dbReference type="PROSITE" id="PS51794"/>
    </source>
</evidence>